<comment type="caution">
    <text evidence="1">The sequence shown here is derived from an EMBL/GenBank/DDBJ whole genome shotgun (WGS) entry which is preliminary data.</text>
</comment>
<dbReference type="RefSeq" id="WP_345369045.1">
    <property type="nucleotide sequence ID" value="NZ_BAABJX010000011.1"/>
</dbReference>
<accession>A0ABP9D3N1</accession>
<name>A0ABP9D3N1_9BACT</name>
<keyword evidence="2" id="KW-1185">Reference proteome</keyword>
<dbReference type="EMBL" id="BAABJX010000011">
    <property type="protein sequence ID" value="GAA4824092.1"/>
    <property type="molecule type" value="Genomic_DNA"/>
</dbReference>
<evidence type="ECO:0000313" key="2">
    <source>
        <dbReference type="Proteomes" id="UP001500298"/>
    </source>
</evidence>
<organism evidence="1 2">
    <name type="scientific">Algivirga pacifica</name>
    <dbReference type="NCBI Taxonomy" id="1162670"/>
    <lineage>
        <taxon>Bacteria</taxon>
        <taxon>Pseudomonadati</taxon>
        <taxon>Bacteroidota</taxon>
        <taxon>Cytophagia</taxon>
        <taxon>Cytophagales</taxon>
        <taxon>Flammeovirgaceae</taxon>
        <taxon>Algivirga</taxon>
    </lineage>
</organism>
<sequence length="181" mass="21620">MKYLLLFFTLFIVRGVKSQCYKISTAFTLYTEIDSANSIEQKIAFEVHIDSTSKKDYYVKNRVTSLDIKSYGQVRKDIKVNDLLIKDYKGHEWMDYNKEGCVEFCFYLEPSIGFNIEDFPYYEEEFLVKHNRLIINSLRTTDLVIVFCSEKYPEVRVVKDRLSRKSRIKEFHYSVEHCEHI</sequence>
<reference evidence="2" key="1">
    <citation type="journal article" date="2019" name="Int. J. Syst. Evol. Microbiol.">
        <title>The Global Catalogue of Microorganisms (GCM) 10K type strain sequencing project: providing services to taxonomists for standard genome sequencing and annotation.</title>
        <authorList>
            <consortium name="The Broad Institute Genomics Platform"/>
            <consortium name="The Broad Institute Genome Sequencing Center for Infectious Disease"/>
            <person name="Wu L."/>
            <person name="Ma J."/>
        </authorList>
    </citation>
    <scope>NUCLEOTIDE SEQUENCE [LARGE SCALE GENOMIC DNA]</scope>
    <source>
        <strain evidence="2">JCM 18326</strain>
    </source>
</reference>
<gene>
    <name evidence="1" type="ORF">GCM10023331_05750</name>
</gene>
<dbReference type="Proteomes" id="UP001500298">
    <property type="component" value="Unassembled WGS sequence"/>
</dbReference>
<evidence type="ECO:0000313" key="1">
    <source>
        <dbReference type="EMBL" id="GAA4824092.1"/>
    </source>
</evidence>
<proteinExistence type="predicted"/>
<protein>
    <submittedName>
        <fullName evidence="1">Uncharacterized protein</fullName>
    </submittedName>
</protein>